<dbReference type="EMBL" id="CM039438">
    <property type="protein sequence ID" value="KAI4299089.1"/>
    <property type="molecule type" value="Genomic_DNA"/>
</dbReference>
<comment type="caution">
    <text evidence="1">The sequence shown here is derived from an EMBL/GenBank/DDBJ whole genome shotgun (WGS) entry which is preliminary data.</text>
</comment>
<protein>
    <submittedName>
        <fullName evidence="1">Uncharacterized protein</fullName>
    </submittedName>
</protein>
<gene>
    <name evidence="1" type="ORF">L6164_032581</name>
</gene>
<name>A0ACB9KP22_BAUVA</name>
<sequence>MEFEEAHNNLRAMRLLYRLLEDDSLGLQNEYSEVLVERARVLLKNMLDVAAEKVLETYLKVIATQSGIGKASCTSEPEKSMASQQLSHLVGAGSTQISVKCPTYSKVPSEQSQFSLLAKQAVSGPSKSSIAVNRETNRKRLRSLGEESSAVWPNKDTNHHQRQLKNINTFHGADESKEANEVTCLDRTCQIQGNSNAANWVEPLDGEGDFSKDISNSVKRLESRILAMQLCSNMVDSTKNMVSRHSINKLADNPVIQRKKGVERSQLGSGWPLLEENGLRNQHTRELTSKDKNLTSANEFRDLLVLTGNRSSSQPANQKNKLHSPTLPVKSINMSRQIGTHKGGFSKVTQLVEGGEELPNQNRIQTTAQNMTMMDRVKLLDRSLSGNDHLVSQASECIQGLMVPLIQDDLTRTPSMISGQTTRGNLVRKSPMAQTETERKIMRPEPTKAAELMGSTMSIITGKEKKLQRQKVMRPRPTPSEVKPPSQREWRVAERGRSHEVSHVDPHRRRILPGHGELEESDSSSQSYDSWTTWTSSASSSCSNSEDDSLSGETPAQRYVGPTSKRMVDVAYEGSSEESSLSYPSKDMRTSPRVGSLKSVKSHRFHHKRQPEKAIGRLRRLKNKLGFIFHHHHHHHHHHDHDDGDHRHSMWNNLRKTFHGRNKHEGKSKGRVEKTRSVVARVPRKNQVGHFHGLVEGLLRHVRHSKKPKTSKVGRIQGSTNAPHGQGKKLHWWQMLRHRRRVKLNNGGRVKMSSKSQKLHKNCRST</sequence>
<reference evidence="1 2" key="1">
    <citation type="journal article" date="2022" name="DNA Res.">
        <title>Chromosomal-level genome assembly of the orchid tree Bauhinia variegata (Leguminosae; Cercidoideae) supports the allotetraploid origin hypothesis of Bauhinia.</title>
        <authorList>
            <person name="Zhong Y."/>
            <person name="Chen Y."/>
            <person name="Zheng D."/>
            <person name="Pang J."/>
            <person name="Liu Y."/>
            <person name="Luo S."/>
            <person name="Meng S."/>
            <person name="Qian L."/>
            <person name="Wei D."/>
            <person name="Dai S."/>
            <person name="Zhou R."/>
        </authorList>
    </citation>
    <scope>NUCLEOTIDE SEQUENCE [LARGE SCALE GENOMIC DNA]</scope>
    <source>
        <strain evidence="1">BV-YZ2020</strain>
    </source>
</reference>
<organism evidence="1 2">
    <name type="scientific">Bauhinia variegata</name>
    <name type="common">Purple orchid tree</name>
    <name type="synonym">Phanera variegata</name>
    <dbReference type="NCBI Taxonomy" id="167791"/>
    <lineage>
        <taxon>Eukaryota</taxon>
        <taxon>Viridiplantae</taxon>
        <taxon>Streptophyta</taxon>
        <taxon>Embryophyta</taxon>
        <taxon>Tracheophyta</taxon>
        <taxon>Spermatophyta</taxon>
        <taxon>Magnoliopsida</taxon>
        <taxon>eudicotyledons</taxon>
        <taxon>Gunneridae</taxon>
        <taxon>Pentapetalae</taxon>
        <taxon>rosids</taxon>
        <taxon>fabids</taxon>
        <taxon>Fabales</taxon>
        <taxon>Fabaceae</taxon>
        <taxon>Cercidoideae</taxon>
        <taxon>Cercideae</taxon>
        <taxon>Bauhiniinae</taxon>
        <taxon>Bauhinia</taxon>
    </lineage>
</organism>
<accession>A0ACB9KP22</accession>
<dbReference type="Proteomes" id="UP000828941">
    <property type="component" value="Chromosome 13"/>
</dbReference>
<evidence type="ECO:0000313" key="1">
    <source>
        <dbReference type="EMBL" id="KAI4299089.1"/>
    </source>
</evidence>
<proteinExistence type="predicted"/>
<evidence type="ECO:0000313" key="2">
    <source>
        <dbReference type="Proteomes" id="UP000828941"/>
    </source>
</evidence>
<keyword evidence="2" id="KW-1185">Reference proteome</keyword>